<evidence type="ECO:0000256" key="2">
    <source>
        <dbReference type="ARBA" id="ARBA00022692"/>
    </source>
</evidence>
<evidence type="ECO:0000256" key="1">
    <source>
        <dbReference type="ARBA" id="ARBA00004127"/>
    </source>
</evidence>
<keyword evidence="6" id="KW-0808">Transferase</keyword>
<dbReference type="AlphaFoldDB" id="A0AA51NBD6"/>
<comment type="subcellular location">
    <subcellularLocation>
        <location evidence="1">Endomembrane system</location>
        <topology evidence="1">Multi-pass membrane protein</topology>
    </subcellularLocation>
</comment>
<keyword evidence="4 5" id="KW-0472">Membrane</keyword>
<dbReference type="RefSeq" id="WP_308350152.1">
    <property type="nucleotide sequence ID" value="NZ_CP129971.1"/>
</dbReference>
<dbReference type="GO" id="GO:0012505">
    <property type="term" value="C:endomembrane system"/>
    <property type="evidence" value="ECO:0007669"/>
    <property type="project" value="UniProtKB-SubCell"/>
</dbReference>
<reference evidence="6 7" key="1">
    <citation type="submission" date="2023-08" db="EMBL/GenBank/DDBJ databases">
        <title>Comparative genomics and taxonomic characterization of three novel marine species of genus Marivirga.</title>
        <authorList>
            <person name="Muhammad N."/>
            <person name="Kim S.-G."/>
        </authorList>
    </citation>
    <scope>NUCLEOTIDE SEQUENCE [LARGE SCALE GENOMIC DNA]</scope>
    <source>
        <strain evidence="6 7">BDSF4-3</strain>
    </source>
</reference>
<protein>
    <submittedName>
        <fullName evidence="6">Isoprenylcysteine carboxylmethyltransferase family protein</fullName>
        <ecNumber evidence="6">2.1.1.100</ecNumber>
        <ecNumber evidence="6">2.1.1.334</ecNumber>
    </submittedName>
</protein>
<dbReference type="GO" id="GO:0032259">
    <property type="term" value="P:methylation"/>
    <property type="evidence" value="ECO:0007669"/>
    <property type="project" value="UniProtKB-KW"/>
</dbReference>
<dbReference type="InterPro" id="IPR007318">
    <property type="entry name" value="Phopholipid_MeTrfase"/>
</dbReference>
<dbReference type="Proteomes" id="UP001230496">
    <property type="component" value="Chromosome"/>
</dbReference>
<evidence type="ECO:0000313" key="6">
    <source>
        <dbReference type="EMBL" id="WMN12232.1"/>
    </source>
</evidence>
<keyword evidence="2 5" id="KW-0812">Transmembrane</keyword>
<feature type="transmembrane region" description="Helical" evidence="5">
    <location>
        <begin position="6"/>
        <end position="25"/>
    </location>
</feature>
<dbReference type="PANTHER" id="PTHR12714:SF9">
    <property type="entry name" value="PROTEIN-S-ISOPRENYLCYSTEINE O-METHYLTRANSFERASE"/>
    <property type="match status" value="1"/>
</dbReference>
<dbReference type="Gene3D" id="1.20.120.1630">
    <property type="match status" value="1"/>
</dbReference>
<evidence type="ECO:0000313" key="7">
    <source>
        <dbReference type="Proteomes" id="UP001230496"/>
    </source>
</evidence>
<feature type="transmembrane region" description="Helical" evidence="5">
    <location>
        <begin position="46"/>
        <end position="67"/>
    </location>
</feature>
<accession>A0AA51NBD6</accession>
<dbReference type="GO" id="GO:0004671">
    <property type="term" value="F:protein C-terminal S-isoprenylcysteine carboxyl O-methyltransferase activity"/>
    <property type="evidence" value="ECO:0007669"/>
    <property type="project" value="UniProtKB-EC"/>
</dbReference>
<name>A0AA51NBD6_9BACT</name>
<keyword evidence="6" id="KW-0489">Methyltransferase</keyword>
<feature type="transmembrane region" description="Helical" evidence="5">
    <location>
        <begin position="73"/>
        <end position="93"/>
    </location>
</feature>
<feature type="transmembrane region" description="Helical" evidence="5">
    <location>
        <begin position="123"/>
        <end position="139"/>
    </location>
</feature>
<dbReference type="EC" id="2.1.1.100" evidence="6"/>
<dbReference type="Pfam" id="PF04191">
    <property type="entry name" value="PEMT"/>
    <property type="match status" value="1"/>
</dbReference>
<dbReference type="EMBL" id="CP129971">
    <property type="protein sequence ID" value="WMN12232.1"/>
    <property type="molecule type" value="Genomic_DNA"/>
</dbReference>
<evidence type="ECO:0000256" key="3">
    <source>
        <dbReference type="ARBA" id="ARBA00022989"/>
    </source>
</evidence>
<feature type="transmembrane region" description="Helical" evidence="5">
    <location>
        <begin position="145"/>
        <end position="162"/>
    </location>
</feature>
<keyword evidence="3 5" id="KW-1133">Transmembrane helix</keyword>
<evidence type="ECO:0000256" key="4">
    <source>
        <dbReference type="ARBA" id="ARBA00023136"/>
    </source>
</evidence>
<keyword evidence="7" id="KW-1185">Reference proteome</keyword>
<organism evidence="6 7">
    <name type="scientific">Marivirga salinarum</name>
    <dbReference type="NCBI Taxonomy" id="3059078"/>
    <lineage>
        <taxon>Bacteria</taxon>
        <taxon>Pseudomonadati</taxon>
        <taxon>Bacteroidota</taxon>
        <taxon>Cytophagia</taxon>
        <taxon>Cytophagales</taxon>
        <taxon>Marivirgaceae</taxon>
        <taxon>Marivirga</taxon>
    </lineage>
</organism>
<dbReference type="PANTHER" id="PTHR12714">
    <property type="entry name" value="PROTEIN-S ISOPRENYLCYSTEINE O-METHYLTRANSFERASE"/>
    <property type="match status" value="1"/>
</dbReference>
<dbReference type="KEGG" id="msaa:QYS49_32895"/>
<evidence type="ECO:0000256" key="5">
    <source>
        <dbReference type="SAM" id="Phobius"/>
    </source>
</evidence>
<proteinExistence type="predicted"/>
<dbReference type="EC" id="2.1.1.334" evidence="6"/>
<gene>
    <name evidence="6" type="ORF">QYS49_32895</name>
</gene>
<sequence length="191" mass="22009">MSDIIAYLPIIFAWMLFGILHSVLASNLIKEKISLKPVNYRRLYNIISILAVLFIFFLGSLIPPQYFLPKGQATKSVGLIIATFGFLLAKLAFKPISFSQFIGIKEEDEPKLITKGIYARMRHPLYTALILGLVGFVIFNPTYTHLVHAICILIYLFIGIHYEEKRLIARFGEKYKRYKVRTPMLFPTSFR</sequence>